<protein>
    <submittedName>
        <fullName evidence="1">Uncharacterized protein</fullName>
    </submittedName>
</protein>
<name>A0ABD6YW07_ENTCA</name>
<dbReference type="Proteomes" id="UP000422837">
    <property type="component" value="Chromosome"/>
</dbReference>
<reference evidence="1 2" key="1">
    <citation type="submission" date="2019-11" db="EMBL/GenBank/DDBJ databases">
        <title>Detection and genome characteristic of a blood enterococcus casselifavus isolate from Zhengzhou,china.</title>
        <authorList>
            <person name="Wen P."/>
        </authorList>
    </citation>
    <scope>NUCLEOTIDE SEQUENCE [LARGE SCALE GENOMIC DNA]</scope>
    <source>
        <strain evidence="1 2">EC291</strain>
    </source>
</reference>
<organism evidence="1 2">
    <name type="scientific">Enterococcus casseliflavus</name>
    <name type="common">Enterococcus flavescens</name>
    <dbReference type="NCBI Taxonomy" id="37734"/>
    <lineage>
        <taxon>Bacteria</taxon>
        <taxon>Bacillati</taxon>
        <taxon>Bacillota</taxon>
        <taxon>Bacilli</taxon>
        <taxon>Lactobacillales</taxon>
        <taxon>Enterococcaceae</taxon>
        <taxon>Enterococcus</taxon>
    </lineage>
</organism>
<dbReference type="AlphaFoldDB" id="A0ABD6YW07"/>
<sequence length="84" mass="9645">MVASEGEYLFYGVSWGKQRRKAACLQVVARSHPFVRNIFSSDEANKCICTKSCLSKKTTANEKQLFTYDFIIKNTLNLFNIDKK</sequence>
<evidence type="ECO:0000313" key="2">
    <source>
        <dbReference type="Proteomes" id="UP000422837"/>
    </source>
</evidence>
<proteinExistence type="predicted"/>
<evidence type="ECO:0000313" key="1">
    <source>
        <dbReference type="EMBL" id="QGN28144.1"/>
    </source>
</evidence>
<gene>
    <name evidence="1" type="ORF">GFU50_00850</name>
</gene>
<dbReference type="RefSeq" id="WP_154694143.1">
    <property type="nucleotide sequence ID" value="NZ_CP046123.1"/>
</dbReference>
<dbReference type="EMBL" id="CP046123">
    <property type="protein sequence ID" value="QGN28144.1"/>
    <property type="molecule type" value="Genomic_DNA"/>
</dbReference>
<accession>A0ABD6YW07</accession>